<evidence type="ECO:0000256" key="5">
    <source>
        <dbReference type="SAM" id="Phobius"/>
    </source>
</evidence>
<evidence type="ECO:0000256" key="4">
    <source>
        <dbReference type="ARBA" id="ARBA00023136"/>
    </source>
</evidence>
<comment type="subcellular location">
    <subcellularLocation>
        <location evidence="1">Membrane</location>
        <topology evidence="1">Multi-pass membrane protein</topology>
    </subcellularLocation>
</comment>
<feature type="transmembrane region" description="Helical" evidence="5">
    <location>
        <begin position="74"/>
        <end position="91"/>
    </location>
</feature>
<dbReference type="InterPro" id="IPR003339">
    <property type="entry name" value="ABC/ECF_trnsptr_transmembrane"/>
</dbReference>
<name>A0A1E5FZB1_9FIRM</name>
<keyword evidence="7" id="KW-1185">Reference proteome</keyword>
<feature type="transmembrane region" description="Helical" evidence="5">
    <location>
        <begin position="97"/>
        <end position="114"/>
    </location>
</feature>
<sequence>MKIDRYPILPDLKYIHGTTLLHQLHPLAKLVMLVCFSVSVFLVNHWIGGLLLLALLLIGYQMAELGLSYFTRKLRFILIFCVMILLVQIAFTKEGHVLFTITLGIIHIQVWSGAVDNGLQLALRFLNIIASSFLFVSTTQPKLLSYSLMQVGVPYRYGFMLITALRFIPTFHHEFQQIKNAQLARGISFKGVSIKTLVRMVQYLFIPMIVSSLSKVQTLSISMEGRAFGMYKQRTFSQTVEASLVDWLVIGGSVIIIITIWIII</sequence>
<dbReference type="AlphaFoldDB" id="A0A1E5FZB1"/>
<feature type="transmembrane region" description="Helical" evidence="5">
    <location>
        <begin position="157"/>
        <end position="175"/>
    </location>
</feature>
<feature type="transmembrane region" description="Helical" evidence="5">
    <location>
        <begin position="30"/>
        <end position="62"/>
    </location>
</feature>
<dbReference type="RefSeq" id="WP_069644189.1">
    <property type="nucleotide sequence ID" value="NZ_MIJE01000034.1"/>
</dbReference>
<keyword evidence="3 5" id="KW-1133">Transmembrane helix</keyword>
<reference evidence="6 7" key="1">
    <citation type="submission" date="2016-09" db="EMBL/GenBank/DDBJ databases">
        <title>Draft genome sequence for the type strain of Desulfuribacillus alkaliarsenatis AHT28, an obligately anaerobic, sulfidogenic bacterium isolated from Russian soda lake sediments.</title>
        <authorList>
            <person name="Abin C.A."/>
            <person name="Hollibaugh J.T."/>
        </authorList>
    </citation>
    <scope>NUCLEOTIDE SEQUENCE [LARGE SCALE GENOMIC DNA]</scope>
    <source>
        <strain evidence="6 7">AHT28</strain>
    </source>
</reference>
<gene>
    <name evidence="6" type="ORF">BHF68_11030</name>
</gene>
<dbReference type="Proteomes" id="UP000094296">
    <property type="component" value="Unassembled WGS sequence"/>
</dbReference>
<evidence type="ECO:0000256" key="1">
    <source>
        <dbReference type="ARBA" id="ARBA00004141"/>
    </source>
</evidence>
<dbReference type="GO" id="GO:0005886">
    <property type="term" value="C:plasma membrane"/>
    <property type="evidence" value="ECO:0007669"/>
    <property type="project" value="TreeGrafter"/>
</dbReference>
<evidence type="ECO:0000313" key="6">
    <source>
        <dbReference type="EMBL" id="OEF95916.1"/>
    </source>
</evidence>
<proteinExistence type="predicted"/>
<feature type="transmembrane region" description="Helical" evidence="5">
    <location>
        <begin position="244"/>
        <end position="263"/>
    </location>
</feature>
<dbReference type="PANTHER" id="PTHR33514:SF13">
    <property type="entry name" value="PROTEIN ABCI12, CHLOROPLASTIC"/>
    <property type="match status" value="1"/>
</dbReference>
<comment type="caution">
    <text evidence="6">The sequence shown here is derived from an EMBL/GenBank/DDBJ whole genome shotgun (WGS) entry which is preliminary data.</text>
</comment>
<keyword evidence="2 5" id="KW-0812">Transmembrane</keyword>
<dbReference type="CDD" id="cd16914">
    <property type="entry name" value="EcfT"/>
    <property type="match status" value="1"/>
</dbReference>
<dbReference type="STRING" id="766136.BHF68_11030"/>
<evidence type="ECO:0000256" key="3">
    <source>
        <dbReference type="ARBA" id="ARBA00022989"/>
    </source>
</evidence>
<dbReference type="PANTHER" id="PTHR33514">
    <property type="entry name" value="PROTEIN ABCI12, CHLOROPLASTIC"/>
    <property type="match status" value="1"/>
</dbReference>
<evidence type="ECO:0000256" key="2">
    <source>
        <dbReference type="ARBA" id="ARBA00022692"/>
    </source>
</evidence>
<accession>A0A1E5FZB1</accession>
<dbReference type="Pfam" id="PF02361">
    <property type="entry name" value="CbiQ"/>
    <property type="match status" value="1"/>
</dbReference>
<evidence type="ECO:0000313" key="7">
    <source>
        <dbReference type="Proteomes" id="UP000094296"/>
    </source>
</evidence>
<organism evidence="6 7">
    <name type="scientific">Desulfuribacillus alkaliarsenatis</name>
    <dbReference type="NCBI Taxonomy" id="766136"/>
    <lineage>
        <taxon>Bacteria</taxon>
        <taxon>Bacillati</taxon>
        <taxon>Bacillota</taxon>
        <taxon>Desulfuribacillia</taxon>
        <taxon>Desulfuribacillales</taxon>
        <taxon>Desulfuribacillaceae</taxon>
        <taxon>Desulfuribacillus</taxon>
    </lineage>
</organism>
<evidence type="ECO:0008006" key="8">
    <source>
        <dbReference type="Google" id="ProtNLM"/>
    </source>
</evidence>
<dbReference type="OrthoDB" id="8635523at2"/>
<feature type="transmembrane region" description="Helical" evidence="5">
    <location>
        <begin position="121"/>
        <end position="137"/>
    </location>
</feature>
<dbReference type="EMBL" id="MIJE01000034">
    <property type="protein sequence ID" value="OEF95916.1"/>
    <property type="molecule type" value="Genomic_DNA"/>
</dbReference>
<protein>
    <recommendedName>
        <fullName evidence="8">Cobalt transporter</fullName>
    </recommendedName>
</protein>
<keyword evidence="4 5" id="KW-0472">Membrane</keyword>